<dbReference type="Gramene" id="TraesLDM4B03G02248620.1">
    <property type="protein sequence ID" value="TraesLDM4B03G02248620.1.CDS1"/>
    <property type="gene ID" value="TraesLDM4B03G02248620"/>
</dbReference>
<dbReference type="AlphaFoldDB" id="A0A3B6IM56"/>
<evidence type="ECO:0000313" key="2">
    <source>
        <dbReference type="Proteomes" id="UP000019116"/>
    </source>
</evidence>
<dbReference type="Gramene" id="TraesSYM4B03G02275140.1">
    <property type="protein sequence ID" value="TraesSYM4B03G02275140.1.CDS1"/>
    <property type="gene ID" value="TraesSYM4B03G02275140"/>
</dbReference>
<dbReference type="OMA" id="CIVVTEP"/>
<reference evidence="1" key="1">
    <citation type="submission" date="2018-08" db="EMBL/GenBank/DDBJ databases">
        <authorList>
            <person name="Rossello M."/>
        </authorList>
    </citation>
    <scope>NUCLEOTIDE SEQUENCE [LARGE SCALE GENOMIC DNA]</scope>
    <source>
        <strain evidence="1">cv. Chinese Spring</strain>
    </source>
</reference>
<accession>A0A3B6IM56</accession>
<reference evidence="1" key="2">
    <citation type="submission" date="2018-10" db="UniProtKB">
        <authorList>
            <consortium name="EnsemblPlants"/>
        </authorList>
    </citation>
    <scope>IDENTIFICATION</scope>
</reference>
<dbReference type="Gramene" id="TraesROB_scaffold_029965_01G000100.1">
    <property type="protein sequence ID" value="TraesROB_scaffold_029965_01G000100.1"/>
    <property type="gene ID" value="TraesROB_scaffold_029965_01G000100"/>
</dbReference>
<dbReference type="Gramene" id="TraesMAC4B03G02248060.1">
    <property type="protein sequence ID" value="TraesMAC4B03G02248060.1.CDS1"/>
    <property type="gene ID" value="TraesMAC4B03G02248060"/>
</dbReference>
<dbReference type="EnsemblPlants" id="TraesCS4B02G069000.1">
    <property type="protein sequence ID" value="TraesCS4B02G069000.1.cds1"/>
    <property type="gene ID" value="TraesCS4B02G069000"/>
</dbReference>
<dbReference type="Gramene" id="TraesPARA_EIv1.0_1321700.1">
    <property type="protein sequence ID" value="TraesPARA_EIv1.0_1321700.1.CDS1"/>
    <property type="gene ID" value="TraesPARA_EIv1.0_1321700"/>
</dbReference>
<protein>
    <submittedName>
        <fullName evidence="1">Uncharacterized protein</fullName>
    </submittedName>
</protein>
<dbReference type="Gramene" id="TraesRN4B0100158700.1">
    <property type="protein sequence ID" value="TraesRN4B0100158700.1"/>
    <property type="gene ID" value="TraesRN4B0100158700"/>
</dbReference>
<dbReference type="OrthoDB" id="10362679at2759"/>
<evidence type="ECO:0000313" key="1">
    <source>
        <dbReference type="EnsemblPlants" id="TraesCS4B02G069000.1.cds1"/>
    </source>
</evidence>
<name>A0A3B6IM56_WHEAT</name>
<organism evidence="1">
    <name type="scientific">Triticum aestivum</name>
    <name type="common">Wheat</name>
    <dbReference type="NCBI Taxonomy" id="4565"/>
    <lineage>
        <taxon>Eukaryota</taxon>
        <taxon>Viridiplantae</taxon>
        <taxon>Streptophyta</taxon>
        <taxon>Embryophyta</taxon>
        <taxon>Tracheophyta</taxon>
        <taxon>Spermatophyta</taxon>
        <taxon>Magnoliopsida</taxon>
        <taxon>Liliopsida</taxon>
        <taxon>Poales</taxon>
        <taxon>Poaceae</taxon>
        <taxon>BOP clade</taxon>
        <taxon>Pooideae</taxon>
        <taxon>Triticodae</taxon>
        <taxon>Triticeae</taxon>
        <taxon>Triticinae</taxon>
        <taxon>Triticum</taxon>
    </lineage>
</organism>
<dbReference type="Proteomes" id="UP000019116">
    <property type="component" value="Chromosome 4B"/>
</dbReference>
<sequence>MACVDIHGMSVTLTLVDQLSLAGKKRSADEDLVLADESEASGWSSAVSDRRLAMRRRRGPASSSCRRGCIVVTEPPDWRAEEAVQQVAAEEIEGILEREALSVEELVYFTIF</sequence>
<dbReference type="Gramene" id="TraesSTA4B03G02243720.1">
    <property type="protein sequence ID" value="TraesSTA4B03G02243720.1.CDS1"/>
    <property type="gene ID" value="TraesSTA4B03G02243720"/>
</dbReference>
<dbReference type="Gramene" id="TraesWEE_scaffold_021494_01G000100.1">
    <property type="protein sequence ID" value="TraesWEE_scaffold_021494_01G000100.1"/>
    <property type="gene ID" value="TraesWEE_scaffold_021494_01G000100"/>
</dbReference>
<dbReference type="Gramene" id="TraesNOR4B03G02265780.1">
    <property type="protein sequence ID" value="TraesNOR4B03G02265780.1.CDS1"/>
    <property type="gene ID" value="TraesNOR4B03G02265780"/>
</dbReference>
<proteinExistence type="predicted"/>
<dbReference type="Gramene" id="TraesCS4B02G069000.1">
    <property type="protein sequence ID" value="TraesCS4B02G069000.1.cds1"/>
    <property type="gene ID" value="TraesCS4B02G069000"/>
</dbReference>
<keyword evidence="2" id="KW-1185">Reference proteome</keyword>
<dbReference type="Gramene" id="TraesCS4B03G0151600.1">
    <property type="protein sequence ID" value="TraesCS4B03G0151600.1.CDS1"/>
    <property type="gene ID" value="TraesCS4B03G0151600"/>
</dbReference>
<dbReference type="Gramene" id="TraesCAD_scaffold_052079_01G000100.1">
    <property type="protein sequence ID" value="TraesCAD_scaffold_052079_01G000100.1"/>
    <property type="gene ID" value="TraesCAD_scaffold_052079_01G000100"/>
</dbReference>
<dbReference type="Gramene" id="TraesCLE_scaffold_031798_01G000100.1">
    <property type="protein sequence ID" value="TraesCLE_scaffold_031798_01G000100.1"/>
    <property type="gene ID" value="TraesCLE_scaffold_031798_01G000100"/>
</dbReference>
<dbReference type="Gramene" id="TraesLAC4B03G02202380.1">
    <property type="protein sequence ID" value="TraesLAC4B03G02202380.1.CDS1"/>
    <property type="gene ID" value="TraesLAC4B03G02202380"/>
</dbReference>